<evidence type="ECO:0000259" key="5">
    <source>
        <dbReference type="Pfam" id="PF00296"/>
    </source>
</evidence>
<comment type="caution">
    <text evidence="6">The sequence shown here is derived from an EMBL/GenBank/DDBJ whole genome shotgun (WGS) entry which is preliminary data.</text>
</comment>
<dbReference type="Pfam" id="PF00296">
    <property type="entry name" value="Bac_luciferase"/>
    <property type="match status" value="1"/>
</dbReference>
<evidence type="ECO:0000256" key="4">
    <source>
        <dbReference type="ARBA" id="ARBA00023033"/>
    </source>
</evidence>
<reference evidence="6 7" key="1">
    <citation type="submission" date="2021-11" db="EMBL/GenBank/DDBJ databases">
        <title>Draft genome sequence of Actinomycetospora sp. SF1 isolated from the rhizosphere soil.</title>
        <authorList>
            <person name="Duangmal K."/>
            <person name="Chantavorakit T."/>
        </authorList>
    </citation>
    <scope>NUCLEOTIDE SEQUENCE [LARGE SCALE GENOMIC DNA]</scope>
    <source>
        <strain evidence="6 7">TBRC 5722</strain>
    </source>
</reference>
<keyword evidence="4" id="KW-0503">Monooxygenase</keyword>
<gene>
    <name evidence="6" type="ORF">LQ327_21985</name>
</gene>
<dbReference type="InterPro" id="IPR050172">
    <property type="entry name" value="SsuD_RutA_monooxygenase"/>
</dbReference>
<proteinExistence type="predicted"/>
<keyword evidence="7" id="KW-1185">Reference proteome</keyword>
<feature type="domain" description="Luciferase-like" evidence="5">
    <location>
        <begin position="9"/>
        <end position="266"/>
    </location>
</feature>
<sequence length="295" mass="30557">MKIGLMLPGTADAAEIPTLAARAEELGFDFVGSGEHVLFGSPTSNAFVTLAAAAAATSRIRLLSAVTLLPLYPAALAAKMTATVERLSGGRFELGVGVGGENPAEFAACGVPVSARGRRTDAALATVRAYLAGEAVAVEGEPTHLDPLPTRPVPIWVGGRAEASMRRAGRAGDVWMPYLCSPDRVRRGLRVANDVAAEQGRPPVTGGLLAWSAIADTRAEARALAVGTLKRIYGQDMDRIVDACVPYGTPDEVLARFGEYAEAGAEQILFAPLCAEGGHAAAVEAVGGALRAREQ</sequence>
<name>A0ABS8PF53_9PSEU</name>
<evidence type="ECO:0000256" key="1">
    <source>
        <dbReference type="ARBA" id="ARBA00022630"/>
    </source>
</evidence>
<dbReference type="InterPro" id="IPR036661">
    <property type="entry name" value="Luciferase-like_sf"/>
</dbReference>
<organism evidence="6 7">
    <name type="scientific">Actinomycetospora endophytica</name>
    <dbReference type="NCBI Taxonomy" id="2291215"/>
    <lineage>
        <taxon>Bacteria</taxon>
        <taxon>Bacillati</taxon>
        <taxon>Actinomycetota</taxon>
        <taxon>Actinomycetes</taxon>
        <taxon>Pseudonocardiales</taxon>
        <taxon>Pseudonocardiaceae</taxon>
        <taxon>Actinomycetospora</taxon>
    </lineage>
</organism>
<dbReference type="RefSeq" id="WP_230737903.1">
    <property type="nucleotide sequence ID" value="NZ_JAJNDB010000005.1"/>
</dbReference>
<keyword evidence="3" id="KW-0560">Oxidoreductase</keyword>
<dbReference type="SUPFAM" id="SSF51679">
    <property type="entry name" value="Bacterial luciferase-like"/>
    <property type="match status" value="1"/>
</dbReference>
<dbReference type="EMBL" id="JAJNDB010000005">
    <property type="protein sequence ID" value="MCD2196046.1"/>
    <property type="molecule type" value="Genomic_DNA"/>
</dbReference>
<keyword evidence="1" id="KW-0285">Flavoprotein</keyword>
<evidence type="ECO:0000313" key="7">
    <source>
        <dbReference type="Proteomes" id="UP001199469"/>
    </source>
</evidence>
<dbReference type="Gene3D" id="3.20.20.30">
    <property type="entry name" value="Luciferase-like domain"/>
    <property type="match status" value="1"/>
</dbReference>
<protein>
    <submittedName>
        <fullName evidence="6">LLM class flavin-dependent oxidoreductase</fullName>
    </submittedName>
</protein>
<dbReference type="InterPro" id="IPR011251">
    <property type="entry name" value="Luciferase-like_dom"/>
</dbReference>
<accession>A0ABS8PF53</accession>
<dbReference type="PANTHER" id="PTHR42847">
    <property type="entry name" value="ALKANESULFONATE MONOOXYGENASE"/>
    <property type="match status" value="1"/>
</dbReference>
<evidence type="ECO:0000256" key="3">
    <source>
        <dbReference type="ARBA" id="ARBA00023002"/>
    </source>
</evidence>
<dbReference type="PANTHER" id="PTHR42847:SF4">
    <property type="entry name" value="ALKANESULFONATE MONOOXYGENASE-RELATED"/>
    <property type="match status" value="1"/>
</dbReference>
<keyword evidence="2" id="KW-0288">FMN</keyword>
<evidence type="ECO:0000256" key="2">
    <source>
        <dbReference type="ARBA" id="ARBA00022643"/>
    </source>
</evidence>
<evidence type="ECO:0000313" key="6">
    <source>
        <dbReference type="EMBL" id="MCD2196046.1"/>
    </source>
</evidence>
<dbReference type="Proteomes" id="UP001199469">
    <property type="component" value="Unassembled WGS sequence"/>
</dbReference>